<dbReference type="GO" id="GO:0008239">
    <property type="term" value="F:dipeptidyl-peptidase activity"/>
    <property type="evidence" value="ECO:0007669"/>
    <property type="project" value="UniProtKB-EC"/>
</dbReference>
<name>U7V755_9FUSO</name>
<proteinExistence type="inferred from homology"/>
<comment type="catalytic activity">
    <reaction evidence="1">
        <text>Hydrolyzes Xaa-Pro-|- bonds to release unblocked, N-terminal dipeptides from substrates including Ala-Pro-|-p-nitroanilide and (sequentially) Tyr-Pro-|-Phe-Pro-|-Gly-Pro-|-Ile.</text>
        <dbReference type="EC" id="3.4.14.11"/>
    </reaction>
</comment>
<dbReference type="PATRIC" id="fig|1319815.3.peg.2502"/>
<organism evidence="10 11">
    <name type="scientific">Cetobacterium somerae ATCC BAA-474</name>
    <dbReference type="NCBI Taxonomy" id="1319815"/>
    <lineage>
        <taxon>Bacteria</taxon>
        <taxon>Fusobacteriati</taxon>
        <taxon>Fusobacteriota</taxon>
        <taxon>Fusobacteriia</taxon>
        <taxon>Fusobacteriales</taxon>
        <taxon>Fusobacteriaceae</taxon>
        <taxon>Cetobacterium</taxon>
    </lineage>
</organism>
<dbReference type="Pfam" id="PF02129">
    <property type="entry name" value="Peptidase_S15"/>
    <property type="match status" value="1"/>
</dbReference>
<evidence type="ECO:0000256" key="2">
    <source>
        <dbReference type="ARBA" id="ARBA00010819"/>
    </source>
</evidence>
<dbReference type="AlphaFoldDB" id="U7V755"/>
<dbReference type="SUPFAM" id="SSF49785">
    <property type="entry name" value="Galactose-binding domain-like"/>
    <property type="match status" value="1"/>
</dbReference>
<keyword evidence="7" id="KW-0720">Serine protease</keyword>
<dbReference type="InterPro" id="IPR008252">
    <property type="entry name" value="Pept_S15_Xpro"/>
</dbReference>
<dbReference type="Gene3D" id="3.40.50.1820">
    <property type="entry name" value="alpha/beta hydrolase"/>
    <property type="match status" value="1"/>
</dbReference>
<evidence type="ECO:0000256" key="8">
    <source>
        <dbReference type="ARBA" id="ARBA00030045"/>
    </source>
</evidence>
<keyword evidence="5" id="KW-0645">Protease</keyword>
<feature type="domain" description="Xaa-Pro dipeptidyl-peptidase C-terminal" evidence="9">
    <location>
        <begin position="461"/>
        <end position="726"/>
    </location>
</feature>
<dbReference type="Pfam" id="PF08530">
    <property type="entry name" value="PepX_C"/>
    <property type="match status" value="1"/>
</dbReference>
<dbReference type="GO" id="GO:0008236">
    <property type="term" value="F:serine-type peptidase activity"/>
    <property type="evidence" value="ECO:0007669"/>
    <property type="project" value="UniProtKB-KW"/>
</dbReference>
<evidence type="ECO:0000313" key="11">
    <source>
        <dbReference type="Proteomes" id="UP000017081"/>
    </source>
</evidence>
<keyword evidence="4" id="KW-0031">Aminopeptidase</keyword>
<evidence type="ECO:0000256" key="3">
    <source>
        <dbReference type="ARBA" id="ARBA00012463"/>
    </source>
</evidence>
<comment type="similarity">
    <text evidence="2">Belongs to the peptidase S15 family.</text>
</comment>
<dbReference type="InterPro" id="IPR013736">
    <property type="entry name" value="Xaa-Pro_dipept_C"/>
</dbReference>
<dbReference type="eggNOG" id="COG2936">
    <property type="taxonomic scope" value="Bacteria"/>
</dbReference>
<sequence>MNSEIFKCLDENRLKTLEDKKKYILELLEYEDEAILKAKGINLNETSNEILFTTVFKSIGKNGRVVFETLCENGFFDKINESKKIPEILVFDGKLQPIFSYSEFLLEKIYVETSLDTDGDGKRDLIEVFIRRPKETLKGMKVPAIYVANPYMMSCNEEVYNNMHSVDKNLKKFCEKKIRYEDIKVKECKSKYYCESERVSKGEAKTSLAQDENLDCITEWYKYFNSRGIASVFSAGLGTKGSEGINCTGSKEEKEWTIAVIEWLNGKRKAYTNLIDNIEVKAEWCSGKVAMCGKSYLGTLSIAAATTGVEGLKTIIPEAAISNWYNYYRVNGVIGAPLEWQGDDADLLTNYCRSREYSDDNIELKKRYKKSISQMIEGEARENGNYNSFWDERNYLKDIKNIKASVFIVHGLNDWNVKTTHCKLLWDKLKKYNIPSKIILHQGDHIYIQNLKGFDFNDIMNRWLSYWLYDIQNDVMKTVPDVMVQSNLDSLVWEKSQNWPSKEYKDKVFAVDGERLVDNLKIKSLEKNDKRIGKFTDDIDTSGFIREIKNYGEWRDRLVLGEREKHRVIYKSEVLEEDRTISGCVKIEFSASSNKDRGILSAMLVEIGERRRLSVKQVITGEGKISLGRNAGTMDEVDFVLEESPSKYRVITRGHINIQNRKSSYYKSRVVPKSFHRYSFEMVPTQYTLKKGSRLGLVIYGSDVEITQRPFHKTVYFLDEGSVKLHLKIK</sequence>
<dbReference type="GO" id="GO:0004177">
    <property type="term" value="F:aminopeptidase activity"/>
    <property type="evidence" value="ECO:0007669"/>
    <property type="project" value="UniProtKB-KW"/>
</dbReference>
<dbReference type="PRINTS" id="PR00923">
    <property type="entry name" value="LACTOPTASE"/>
</dbReference>
<dbReference type="RefSeq" id="WP_023052140.1">
    <property type="nucleotide sequence ID" value="NZ_CP173062.2"/>
</dbReference>
<keyword evidence="11" id="KW-1185">Reference proteome</keyword>
<dbReference type="InterPro" id="IPR008979">
    <property type="entry name" value="Galactose-bd-like_sf"/>
</dbReference>
<dbReference type="Gene3D" id="2.60.120.260">
    <property type="entry name" value="Galactose-binding domain-like"/>
    <property type="match status" value="1"/>
</dbReference>
<evidence type="ECO:0000256" key="4">
    <source>
        <dbReference type="ARBA" id="ARBA00022438"/>
    </source>
</evidence>
<comment type="caution">
    <text evidence="10">The sequence shown here is derived from an EMBL/GenBank/DDBJ whole genome shotgun (WGS) entry which is preliminary data.</text>
</comment>
<evidence type="ECO:0000256" key="5">
    <source>
        <dbReference type="ARBA" id="ARBA00022670"/>
    </source>
</evidence>
<dbReference type="Gene3D" id="1.10.246.70">
    <property type="match status" value="1"/>
</dbReference>
<evidence type="ECO:0000256" key="1">
    <source>
        <dbReference type="ARBA" id="ARBA00000123"/>
    </source>
</evidence>
<dbReference type="InterPro" id="IPR000383">
    <property type="entry name" value="Xaa-Pro-like_dom"/>
</dbReference>
<dbReference type="GO" id="GO:0006508">
    <property type="term" value="P:proteolysis"/>
    <property type="evidence" value="ECO:0007669"/>
    <property type="project" value="UniProtKB-KW"/>
</dbReference>
<evidence type="ECO:0000256" key="6">
    <source>
        <dbReference type="ARBA" id="ARBA00022801"/>
    </source>
</evidence>
<reference evidence="10 11" key="1">
    <citation type="submission" date="2013-08" db="EMBL/GenBank/DDBJ databases">
        <authorList>
            <person name="Weinstock G."/>
            <person name="Sodergren E."/>
            <person name="Wylie T."/>
            <person name="Fulton L."/>
            <person name="Fulton R."/>
            <person name="Fronick C."/>
            <person name="O'Laughlin M."/>
            <person name="Godfrey J."/>
            <person name="Miner T."/>
            <person name="Herter B."/>
            <person name="Appelbaum E."/>
            <person name="Cordes M."/>
            <person name="Lek S."/>
            <person name="Wollam A."/>
            <person name="Pepin K.H."/>
            <person name="Palsikar V.B."/>
            <person name="Mitreva M."/>
            <person name="Wilson R.K."/>
        </authorList>
    </citation>
    <scope>NUCLEOTIDE SEQUENCE [LARGE SCALE GENOMIC DNA]</scope>
    <source>
        <strain evidence="10 11">ATCC BAA-474</strain>
    </source>
</reference>
<accession>U7V755</accession>
<keyword evidence="6" id="KW-0378">Hydrolase</keyword>
<evidence type="ECO:0000259" key="9">
    <source>
        <dbReference type="SMART" id="SM00939"/>
    </source>
</evidence>
<dbReference type="HOGENOM" id="CLU_011800_0_0_0"/>
<evidence type="ECO:0000313" key="10">
    <source>
        <dbReference type="EMBL" id="ERT66608.1"/>
    </source>
</evidence>
<dbReference type="Proteomes" id="UP000017081">
    <property type="component" value="Unassembled WGS sequence"/>
</dbReference>
<dbReference type="EMBL" id="AXZF01000141">
    <property type="protein sequence ID" value="ERT66608.1"/>
    <property type="molecule type" value="Genomic_DNA"/>
</dbReference>
<gene>
    <name evidence="10" type="ORF">HMPREF0202_02611</name>
</gene>
<dbReference type="SUPFAM" id="SSF53474">
    <property type="entry name" value="alpha/beta-Hydrolases"/>
    <property type="match status" value="1"/>
</dbReference>
<evidence type="ECO:0000256" key="7">
    <source>
        <dbReference type="ARBA" id="ARBA00022825"/>
    </source>
</evidence>
<dbReference type="EC" id="3.4.14.11" evidence="3"/>
<dbReference type="STRING" id="1319815.HMPREF0202_02611"/>
<protein>
    <recommendedName>
        <fullName evidence="3">Xaa-Pro dipeptidyl-peptidase</fullName>
        <ecNumber evidence="3">3.4.14.11</ecNumber>
    </recommendedName>
    <alternativeName>
        <fullName evidence="8">X-prolyl-dipeptidyl aminopeptidase</fullName>
    </alternativeName>
</protein>
<dbReference type="SMART" id="SM00939">
    <property type="entry name" value="PepX_C"/>
    <property type="match status" value="1"/>
</dbReference>
<dbReference type="InterPro" id="IPR029058">
    <property type="entry name" value="AB_hydrolase_fold"/>
</dbReference>